<dbReference type="EMBL" id="CP002403">
    <property type="protein sequence ID" value="ADU22297.1"/>
    <property type="molecule type" value="Genomic_DNA"/>
</dbReference>
<dbReference type="HOGENOM" id="CLU_946234_0_0_9"/>
<dbReference type="KEGG" id="ral:Rumal_1799"/>
<evidence type="ECO:0000313" key="3">
    <source>
        <dbReference type="Proteomes" id="UP000006919"/>
    </source>
</evidence>
<sequence>MSIKSRNEFIVGLKRFAVFVMTLAIVFVMTDISGIKASAAASGKVAVPKLASEKTYESTYTHPYNKQIDTIVLHWGKTSGANRYQVYVKGGKYKNWTRYCTTTNNSVTVKKLSRATGYSFKVRAVNKNNVYSSFSPVQTIHTARMNYDKAGWEAMCRIVYHEVGRINDNMWDKPIVYVADCVVNRYVSAKYCNDPLWTPFYKNYNNIQSIIYQSGGFMSDYGLSRDGCNYKNVADKCKIAVWGAVYGTTSYKGIKNDYNVYYWCNRSYYTNSNKIAYSFKIPWGYFSIWRTYWG</sequence>
<organism evidence="2 3">
    <name type="scientific">Ruminococcus albus (strain ATCC 27210 / DSM 20455 / JCM 14654 / NCDO 2250 / 7)</name>
    <dbReference type="NCBI Taxonomy" id="697329"/>
    <lineage>
        <taxon>Bacteria</taxon>
        <taxon>Bacillati</taxon>
        <taxon>Bacillota</taxon>
        <taxon>Clostridia</taxon>
        <taxon>Eubacteriales</taxon>
        <taxon>Oscillospiraceae</taxon>
        <taxon>Ruminococcus</taxon>
    </lineage>
</organism>
<dbReference type="InterPro" id="IPR003961">
    <property type="entry name" value="FN3_dom"/>
</dbReference>
<accession>E6UA75</accession>
<dbReference type="InterPro" id="IPR013783">
    <property type="entry name" value="Ig-like_fold"/>
</dbReference>
<name>E6UA75_RUMA7</name>
<dbReference type="InterPro" id="IPR036116">
    <property type="entry name" value="FN3_sf"/>
</dbReference>
<protein>
    <submittedName>
        <fullName evidence="2">Fibronectin type III domain protein</fullName>
    </submittedName>
</protein>
<feature type="domain" description="Fibronectin type-III" evidence="1">
    <location>
        <begin position="57"/>
        <end position="145"/>
    </location>
</feature>
<gene>
    <name evidence="2" type="ordered locus">Rumal_1799</name>
</gene>
<dbReference type="CDD" id="cd00063">
    <property type="entry name" value="FN3"/>
    <property type="match status" value="1"/>
</dbReference>
<dbReference type="OrthoDB" id="1816991at2"/>
<dbReference type="Gene3D" id="2.60.40.10">
    <property type="entry name" value="Immunoglobulins"/>
    <property type="match status" value="1"/>
</dbReference>
<dbReference type="eggNOG" id="ENOG5030HC6">
    <property type="taxonomic scope" value="Bacteria"/>
</dbReference>
<dbReference type="PROSITE" id="PS50853">
    <property type="entry name" value="FN3"/>
    <property type="match status" value="1"/>
</dbReference>
<reference evidence="2 3" key="1">
    <citation type="journal article" date="2011" name="J. Bacteriol.">
        <title>Complete genome of the cellulolytic ruminal bacterium Ruminococcus albus 7.</title>
        <authorList>
            <person name="Suen G."/>
            <person name="Stevenson D.M."/>
            <person name="Bruce D.C."/>
            <person name="Chertkov O."/>
            <person name="Copeland A."/>
            <person name="Cheng J.F."/>
            <person name="Detter C."/>
            <person name="Detter J.C."/>
            <person name="Goodwin L.A."/>
            <person name="Han C.S."/>
            <person name="Hauser L.J."/>
            <person name="Ivanova N.N."/>
            <person name="Kyrpides N.C."/>
            <person name="Land M.L."/>
            <person name="Lapidus A."/>
            <person name="Lucas S."/>
            <person name="Ovchinnikova G."/>
            <person name="Pitluck S."/>
            <person name="Tapia R."/>
            <person name="Woyke T."/>
            <person name="Boyum J."/>
            <person name="Mead D."/>
            <person name="Weimer P.J."/>
        </authorList>
    </citation>
    <scope>NUCLEOTIDE SEQUENCE [LARGE SCALE GENOMIC DNA]</scope>
    <source>
        <strain evidence="3">ATCC 27210 / DSM 20455 / JCM 14654 / NCDO 2250 / 7</strain>
    </source>
</reference>
<proteinExistence type="predicted"/>
<dbReference type="SUPFAM" id="SSF49265">
    <property type="entry name" value="Fibronectin type III"/>
    <property type="match status" value="1"/>
</dbReference>
<evidence type="ECO:0000259" key="1">
    <source>
        <dbReference type="PROSITE" id="PS50853"/>
    </source>
</evidence>
<evidence type="ECO:0000313" key="2">
    <source>
        <dbReference type="EMBL" id="ADU22297.1"/>
    </source>
</evidence>
<dbReference type="AlphaFoldDB" id="E6UA75"/>
<dbReference type="Proteomes" id="UP000006919">
    <property type="component" value="Chromosome"/>
</dbReference>